<evidence type="ECO:0000313" key="9">
    <source>
        <dbReference type="Proteomes" id="UP000019141"/>
    </source>
</evidence>
<feature type="domain" description="RNA polymerase sigma-70 region 2" evidence="6">
    <location>
        <begin position="25"/>
        <end position="90"/>
    </location>
</feature>
<keyword evidence="2" id="KW-0805">Transcription regulation</keyword>
<dbReference type="InterPro" id="IPR013324">
    <property type="entry name" value="RNA_pol_sigma_r3/r4-like"/>
</dbReference>
<dbReference type="PANTHER" id="PTHR43133:SF51">
    <property type="entry name" value="RNA POLYMERASE SIGMA FACTOR"/>
    <property type="match status" value="1"/>
</dbReference>
<dbReference type="SUPFAM" id="SSF88659">
    <property type="entry name" value="Sigma3 and sigma4 domains of RNA polymerase sigma factors"/>
    <property type="match status" value="1"/>
</dbReference>
<keyword evidence="5" id="KW-0804">Transcription</keyword>
<reference evidence="8 9" key="1">
    <citation type="journal article" date="2014" name="Nature">
        <title>An environmental bacterial taxon with a large and distinct metabolic repertoire.</title>
        <authorList>
            <person name="Wilson M.C."/>
            <person name="Mori T."/>
            <person name="Ruckert C."/>
            <person name="Uria A.R."/>
            <person name="Helf M.J."/>
            <person name="Takada K."/>
            <person name="Gernert C."/>
            <person name="Steffens U.A."/>
            <person name="Heycke N."/>
            <person name="Schmitt S."/>
            <person name="Rinke C."/>
            <person name="Helfrich E.J."/>
            <person name="Brachmann A.O."/>
            <person name="Gurgui C."/>
            <person name="Wakimoto T."/>
            <person name="Kracht M."/>
            <person name="Crusemann M."/>
            <person name="Hentschel U."/>
            <person name="Abe I."/>
            <person name="Matsunaga S."/>
            <person name="Kalinowski J."/>
            <person name="Takeyama H."/>
            <person name="Piel J."/>
        </authorList>
    </citation>
    <scope>NUCLEOTIDE SEQUENCE [LARGE SCALE GENOMIC DNA]</scope>
    <source>
        <strain evidence="9">TSY1</strain>
    </source>
</reference>
<keyword evidence="4" id="KW-0238">DNA-binding</keyword>
<name>W4L3Z8_ENTF1</name>
<dbReference type="EMBL" id="AZHW01001373">
    <property type="protein sequence ID" value="ETW92803.1"/>
    <property type="molecule type" value="Genomic_DNA"/>
</dbReference>
<accession>W4L3Z8</accession>
<dbReference type="GO" id="GO:0016987">
    <property type="term" value="F:sigma factor activity"/>
    <property type="evidence" value="ECO:0007669"/>
    <property type="project" value="UniProtKB-KW"/>
</dbReference>
<organism evidence="8 9">
    <name type="scientific">Entotheonella factor</name>
    <dbReference type="NCBI Taxonomy" id="1429438"/>
    <lineage>
        <taxon>Bacteria</taxon>
        <taxon>Pseudomonadati</taxon>
        <taxon>Nitrospinota/Tectimicrobiota group</taxon>
        <taxon>Candidatus Tectimicrobiota</taxon>
        <taxon>Candidatus Entotheonellia</taxon>
        <taxon>Candidatus Entotheonellales</taxon>
        <taxon>Candidatus Entotheonellaceae</taxon>
        <taxon>Candidatus Entotheonella</taxon>
    </lineage>
</organism>
<keyword evidence="3" id="KW-0731">Sigma factor</keyword>
<dbReference type="GO" id="GO:0006352">
    <property type="term" value="P:DNA-templated transcription initiation"/>
    <property type="evidence" value="ECO:0007669"/>
    <property type="project" value="InterPro"/>
</dbReference>
<comment type="similarity">
    <text evidence="1">Belongs to the sigma-70 factor family. ECF subfamily.</text>
</comment>
<proteinExistence type="inferred from homology"/>
<evidence type="ECO:0000313" key="8">
    <source>
        <dbReference type="EMBL" id="ETW92803.1"/>
    </source>
</evidence>
<dbReference type="Gene3D" id="1.10.1740.10">
    <property type="match status" value="1"/>
</dbReference>
<dbReference type="InterPro" id="IPR007627">
    <property type="entry name" value="RNA_pol_sigma70_r2"/>
</dbReference>
<dbReference type="AlphaFoldDB" id="W4L3Z8"/>
<dbReference type="Proteomes" id="UP000019141">
    <property type="component" value="Unassembled WGS sequence"/>
</dbReference>
<dbReference type="InterPro" id="IPR007630">
    <property type="entry name" value="RNA_pol_sigma70_r4"/>
</dbReference>
<evidence type="ECO:0000259" key="6">
    <source>
        <dbReference type="Pfam" id="PF04542"/>
    </source>
</evidence>
<dbReference type="InterPro" id="IPR039425">
    <property type="entry name" value="RNA_pol_sigma-70-like"/>
</dbReference>
<gene>
    <name evidence="8" type="ORF">ETSY1_42065</name>
</gene>
<keyword evidence="9" id="KW-1185">Reference proteome</keyword>
<dbReference type="SUPFAM" id="SSF88946">
    <property type="entry name" value="Sigma2 domain of RNA polymerase sigma factors"/>
    <property type="match status" value="1"/>
</dbReference>
<dbReference type="Pfam" id="PF04542">
    <property type="entry name" value="Sigma70_r2"/>
    <property type="match status" value="1"/>
</dbReference>
<sequence>MNEWTDIEDLVSRAQRGDRQAYGDLFEAFWPSIYAMALARLRDVDEAQDLAQDVWVHAYMKLDQLRQPAAFAGWLRQITARMVINRVSRRHPGDLADDTLIDDTAAPCDAPLDQLIQREELDGLRQGLDRLKPMDRDTLLAFYYNDQSLETISRESAAPVGTIKRRLHVARKRLRQEVECALQ</sequence>
<evidence type="ECO:0000256" key="4">
    <source>
        <dbReference type="ARBA" id="ARBA00023125"/>
    </source>
</evidence>
<dbReference type="NCBIfam" id="TIGR02937">
    <property type="entry name" value="sigma70-ECF"/>
    <property type="match status" value="1"/>
</dbReference>
<dbReference type="Gene3D" id="1.10.10.10">
    <property type="entry name" value="Winged helix-like DNA-binding domain superfamily/Winged helix DNA-binding domain"/>
    <property type="match status" value="1"/>
</dbReference>
<dbReference type="PANTHER" id="PTHR43133">
    <property type="entry name" value="RNA POLYMERASE ECF-TYPE SIGMA FACTO"/>
    <property type="match status" value="1"/>
</dbReference>
<dbReference type="InterPro" id="IPR014284">
    <property type="entry name" value="RNA_pol_sigma-70_dom"/>
</dbReference>
<evidence type="ECO:0000256" key="3">
    <source>
        <dbReference type="ARBA" id="ARBA00023082"/>
    </source>
</evidence>
<protein>
    <submittedName>
        <fullName evidence="8">RNA polymerase sigma factor SigW</fullName>
    </submittedName>
</protein>
<dbReference type="HOGENOM" id="CLU_047691_3_0_7"/>
<dbReference type="InterPro" id="IPR036388">
    <property type="entry name" value="WH-like_DNA-bd_sf"/>
</dbReference>
<evidence type="ECO:0000259" key="7">
    <source>
        <dbReference type="Pfam" id="PF04545"/>
    </source>
</evidence>
<evidence type="ECO:0000256" key="5">
    <source>
        <dbReference type="ARBA" id="ARBA00023163"/>
    </source>
</evidence>
<feature type="domain" description="RNA polymerase sigma-70 region 4" evidence="7">
    <location>
        <begin position="128"/>
        <end position="176"/>
    </location>
</feature>
<dbReference type="InterPro" id="IPR013325">
    <property type="entry name" value="RNA_pol_sigma_r2"/>
</dbReference>
<evidence type="ECO:0000256" key="1">
    <source>
        <dbReference type="ARBA" id="ARBA00010641"/>
    </source>
</evidence>
<dbReference type="GO" id="GO:0003677">
    <property type="term" value="F:DNA binding"/>
    <property type="evidence" value="ECO:0007669"/>
    <property type="project" value="UniProtKB-KW"/>
</dbReference>
<dbReference type="Pfam" id="PF04545">
    <property type="entry name" value="Sigma70_r4"/>
    <property type="match status" value="1"/>
</dbReference>
<evidence type="ECO:0000256" key="2">
    <source>
        <dbReference type="ARBA" id="ARBA00023015"/>
    </source>
</evidence>
<comment type="caution">
    <text evidence="8">The sequence shown here is derived from an EMBL/GenBank/DDBJ whole genome shotgun (WGS) entry which is preliminary data.</text>
</comment>
<dbReference type="PATRIC" id="fig|1429438.4.peg.7866"/>